<keyword evidence="2" id="KW-1185">Reference proteome</keyword>
<reference evidence="1 2" key="1">
    <citation type="submission" date="2014-07" db="EMBL/GenBank/DDBJ databases">
        <title>Comparative genomic insights into amoeba endosymbionts belonging to the families of Holosporaceae and Candidatus Midichloriaceae within Rickettsiales.</title>
        <authorList>
            <person name="Wang Z."/>
            <person name="Wu M."/>
        </authorList>
    </citation>
    <scope>NUCLEOTIDE SEQUENCE [LARGE SCALE GENOMIC DNA]</scope>
    <source>
        <strain evidence="1">PRA3</strain>
    </source>
</reference>
<dbReference type="EMBL" id="CP008941">
    <property type="protein sequence ID" value="AIK96234.1"/>
    <property type="molecule type" value="Genomic_DNA"/>
</dbReference>
<dbReference type="RefSeq" id="WP_038464432.1">
    <property type="nucleotide sequence ID" value="NZ_CP008941.1"/>
</dbReference>
<dbReference type="KEGG" id="paca:ID47_04970"/>
<sequence length="106" mass="11953">MLVLYSTNNPIIWTNLTKIATKREAGLDMLILLAGRHESKEQFILEAAKVAVNPTSLKYSSSKLDPILFLLRKICESSQEVENRATLMALSKQIERLKGSPLLRKI</sequence>
<organism evidence="1 2">
    <name type="scientific">Candidatus Odyssella acanthamoebae</name>
    <dbReference type="NCBI Taxonomy" id="91604"/>
    <lineage>
        <taxon>Bacteria</taxon>
        <taxon>Pseudomonadati</taxon>
        <taxon>Pseudomonadota</taxon>
        <taxon>Alphaproteobacteria</taxon>
        <taxon>Holosporales</taxon>
        <taxon>Candidatus Paracaedibacteraceae</taxon>
        <taxon>Candidatus Odyssella</taxon>
    </lineage>
</organism>
<gene>
    <name evidence="1" type="ORF">ID47_04970</name>
</gene>
<accession>A0A077AW10</accession>
<dbReference type="Proteomes" id="UP000028926">
    <property type="component" value="Chromosome"/>
</dbReference>
<dbReference type="HOGENOM" id="CLU_2218286_0_0_5"/>
<proteinExistence type="predicted"/>
<dbReference type="AlphaFoldDB" id="A0A077AW10"/>
<name>A0A077AW10_9PROT</name>
<evidence type="ECO:0000313" key="2">
    <source>
        <dbReference type="Proteomes" id="UP000028926"/>
    </source>
</evidence>
<protein>
    <submittedName>
        <fullName evidence="1">Uncharacterized protein</fullName>
    </submittedName>
</protein>
<evidence type="ECO:0000313" key="1">
    <source>
        <dbReference type="EMBL" id="AIK96234.1"/>
    </source>
</evidence>